<dbReference type="Gene3D" id="1.10.10.60">
    <property type="entry name" value="Homeodomain-like"/>
    <property type="match status" value="1"/>
</dbReference>
<dbReference type="OrthoDB" id="1746078at2759"/>
<dbReference type="PANTHER" id="PTHR47340:SF1">
    <property type="entry name" value="DUPLICATED HOMEODOMAIN-LIKE SUPERFAMILY PROTEIN"/>
    <property type="match status" value="1"/>
</dbReference>
<dbReference type="FunFam" id="1.10.10.60:FF:000012">
    <property type="entry name" value="Metastasis-associated 1 family, member 3"/>
    <property type="match status" value="1"/>
</dbReference>
<sequence>MCDLGLAQRLRDSASARCDYALTDMWKRQSFHSGNYNCRERDQIFCAKSHLPAQTMSSSSTRSSNSLFLNVPCPPGKRRPLGRHGSARDKISQEFRVDRPDFTSHVRSAPEAGKAERDFLSSEIILSPRDDRGPNLVKEVQYCIVDNDAISHICQHGSRFSCSYAEKIPQAHSPHRHYGAHYARENHTSREQQTLKHSSSTSCEMTNRDNQKIWDRTVCHRSCSLTDLESPRGSTVGANEQLEGRLDRYGSASSRELASSDIVKITKEHFRYGWRARERNLFGDSSTHLSTHCRSNSNLKDVTPALSTLEHPGPTSSPCQSVSQTNLSAQINHDVDEDSLSVKKRARLTWGQGLAKYEKEKIGEGHLSCLKSQNVCDVVVESQEDMHTSSDCQSRLTENGSITSRHNHHCVHDQDSCDSGVSQTEYGIEGPSPSQDLHPCYVSFSRHSENDSKAADVFAMQSPLFSPLPYSSVLQEVQLFLSSLAKKNVNIPVKNVLTQQVEKLEQEIIQLERELNKLNDGQMQENSTIYNVSDWKIEMGVAEPIGTVASPGGDEPPCEGLIVSMVSNTENSSPSRNGKDASLNASEVFGDTVVPMNTGLMENDADRCKDVVTDSLPGMRLGRLTDDMYYRRRILESDLERSSIDQNVGIVELILLSNQCLAEQSEATLAHLGSVARTIDAESERSYSIPQQSHSWRLNTESHNRKRPYIQSKVVEEKASLRFLEKVLAAKFQILSKLKDQKQVESCGGRETERNCKSCDGQQGDDIDSTCEYSLKAHFSSGSFVSSRNEVQVNLATKPNDSSQVEQKRSFLSMPAMYLGVKERALHRFDTKNGIVYDPVAAEKERQFFNPWSKEERMLFLEKYYLFGKDFKRIAACLEHKTVADCIEFYYRNKKTNDFEEVNHRRQLEKHRFRLGKYSIQPSYFPYPTNAFISSSHYDGNPSCLEGLSLVAAAAAALSSPTKLAFHALDTRTVKPK</sequence>
<gene>
    <name evidence="8" type="ORF">KP509_38G019400</name>
</gene>
<dbReference type="InterPro" id="IPR017884">
    <property type="entry name" value="SANT_dom"/>
</dbReference>
<reference evidence="8" key="1">
    <citation type="submission" date="2021-08" db="EMBL/GenBank/DDBJ databases">
        <title>WGS assembly of Ceratopteris richardii.</title>
        <authorList>
            <person name="Marchant D.B."/>
            <person name="Chen G."/>
            <person name="Jenkins J."/>
            <person name="Shu S."/>
            <person name="Leebens-Mack J."/>
            <person name="Grimwood J."/>
            <person name="Schmutz J."/>
            <person name="Soltis P."/>
            <person name="Soltis D."/>
            <person name="Chen Z.-H."/>
        </authorList>
    </citation>
    <scope>NUCLEOTIDE SEQUENCE</scope>
    <source>
        <strain evidence="8">Whitten #5841</strain>
        <tissue evidence="8">Leaf</tissue>
    </source>
</reference>
<dbReference type="PANTHER" id="PTHR47340">
    <property type="entry name" value="DUPLICATED HOMEODOMAIN-LIKE SUPERFAMILY PROTEIN"/>
    <property type="match status" value="1"/>
</dbReference>
<protein>
    <recommendedName>
        <fullName evidence="7">SANT domain-containing protein</fullName>
    </recommendedName>
</protein>
<feature type="coiled-coil region" evidence="6">
    <location>
        <begin position="494"/>
        <end position="521"/>
    </location>
</feature>
<evidence type="ECO:0000256" key="3">
    <source>
        <dbReference type="ARBA" id="ARBA00022833"/>
    </source>
</evidence>
<keyword evidence="1" id="KW-0479">Metal-binding</keyword>
<dbReference type="Proteomes" id="UP000825935">
    <property type="component" value="Chromosome 38"/>
</dbReference>
<accession>A0A8T2Q298</accession>
<evidence type="ECO:0000256" key="1">
    <source>
        <dbReference type="ARBA" id="ARBA00022723"/>
    </source>
</evidence>
<organism evidence="8 9">
    <name type="scientific">Ceratopteris richardii</name>
    <name type="common">Triangle waterfern</name>
    <dbReference type="NCBI Taxonomy" id="49495"/>
    <lineage>
        <taxon>Eukaryota</taxon>
        <taxon>Viridiplantae</taxon>
        <taxon>Streptophyta</taxon>
        <taxon>Embryophyta</taxon>
        <taxon>Tracheophyta</taxon>
        <taxon>Polypodiopsida</taxon>
        <taxon>Polypodiidae</taxon>
        <taxon>Polypodiales</taxon>
        <taxon>Pteridineae</taxon>
        <taxon>Pteridaceae</taxon>
        <taxon>Parkerioideae</taxon>
        <taxon>Ceratopteris</taxon>
    </lineage>
</organism>
<dbReference type="SUPFAM" id="SSF46689">
    <property type="entry name" value="Homeodomain-like"/>
    <property type="match status" value="1"/>
</dbReference>
<evidence type="ECO:0000313" key="8">
    <source>
        <dbReference type="EMBL" id="KAH7278002.1"/>
    </source>
</evidence>
<proteinExistence type="predicted"/>
<comment type="caution">
    <text evidence="8">The sequence shown here is derived from an EMBL/GenBank/DDBJ whole genome shotgun (WGS) entry which is preliminary data.</text>
</comment>
<dbReference type="InterPro" id="IPR009057">
    <property type="entry name" value="Homeodomain-like_sf"/>
</dbReference>
<keyword evidence="6" id="KW-0175">Coiled coil</keyword>
<dbReference type="GO" id="GO:0005634">
    <property type="term" value="C:nucleus"/>
    <property type="evidence" value="ECO:0007669"/>
    <property type="project" value="UniProtKB-ARBA"/>
</dbReference>
<dbReference type="GO" id="GO:0003677">
    <property type="term" value="F:DNA binding"/>
    <property type="evidence" value="ECO:0007669"/>
    <property type="project" value="UniProtKB-KW"/>
</dbReference>
<keyword evidence="5" id="KW-0539">Nucleus</keyword>
<keyword evidence="9" id="KW-1185">Reference proteome</keyword>
<keyword evidence="2" id="KW-0863">Zinc-finger</keyword>
<feature type="domain" description="SANT" evidence="7">
    <location>
        <begin position="847"/>
        <end position="898"/>
    </location>
</feature>
<keyword evidence="3" id="KW-0862">Zinc</keyword>
<evidence type="ECO:0000256" key="4">
    <source>
        <dbReference type="ARBA" id="ARBA00023125"/>
    </source>
</evidence>
<dbReference type="InterPro" id="IPR001005">
    <property type="entry name" value="SANT/Myb"/>
</dbReference>
<dbReference type="SMART" id="SM00717">
    <property type="entry name" value="SANT"/>
    <property type="match status" value="1"/>
</dbReference>
<dbReference type="GO" id="GO:0008270">
    <property type="term" value="F:zinc ion binding"/>
    <property type="evidence" value="ECO:0007669"/>
    <property type="project" value="UniProtKB-KW"/>
</dbReference>
<dbReference type="AlphaFoldDB" id="A0A8T2Q298"/>
<evidence type="ECO:0000259" key="7">
    <source>
        <dbReference type="PROSITE" id="PS51293"/>
    </source>
</evidence>
<keyword evidence="4" id="KW-0238">DNA-binding</keyword>
<evidence type="ECO:0000256" key="5">
    <source>
        <dbReference type="ARBA" id="ARBA00023242"/>
    </source>
</evidence>
<evidence type="ECO:0000256" key="6">
    <source>
        <dbReference type="SAM" id="Coils"/>
    </source>
</evidence>
<name>A0A8T2Q298_CERRI</name>
<dbReference type="PROSITE" id="PS51293">
    <property type="entry name" value="SANT"/>
    <property type="match status" value="1"/>
</dbReference>
<evidence type="ECO:0000256" key="2">
    <source>
        <dbReference type="ARBA" id="ARBA00022771"/>
    </source>
</evidence>
<dbReference type="Pfam" id="PF00249">
    <property type="entry name" value="Myb_DNA-binding"/>
    <property type="match status" value="1"/>
</dbReference>
<dbReference type="EMBL" id="CM035443">
    <property type="protein sequence ID" value="KAH7278002.1"/>
    <property type="molecule type" value="Genomic_DNA"/>
</dbReference>
<dbReference type="CDD" id="cd00167">
    <property type="entry name" value="SANT"/>
    <property type="match status" value="1"/>
</dbReference>
<evidence type="ECO:0000313" key="9">
    <source>
        <dbReference type="Proteomes" id="UP000825935"/>
    </source>
</evidence>